<comment type="caution">
    <text evidence="2">The sequence shown here is derived from an EMBL/GenBank/DDBJ whole genome shotgun (WGS) entry which is preliminary data.</text>
</comment>
<evidence type="ECO:0000256" key="1">
    <source>
        <dbReference type="SAM" id="Phobius"/>
    </source>
</evidence>
<protein>
    <recommendedName>
        <fullName evidence="4">DUF2759 family protein</fullName>
    </recommendedName>
</protein>
<gene>
    <name evidence="2" type="ORF">EDM57_19160</name>
</gene>
<evidence type="ECO:0000313" key="3">
    <source>
        <dbReference type="Proteomes" id="UP000268829"/>
    </source>
</evidence>
<feature type="transmembrane region" description="Helical" evidence="1">
    <location>
        <begin position="31"/>
        <end position="51"/>
    </location>
</feature>
<dbReference type="Proteomes" id="UP000268829">
    <property type="component" value="Unassembled WGS sequence"/>
</dbReference>
<dbReference type="OrthoDB" id="9931173at2"/>
<organism evidence="2 3">
    <name type="scientific">Brevibacillus gelatini</name>
    <dbReference type="NCBI Taxonomy" id="1655277"/>
    <lineage>
        <taxon>Bacteria</taxon>
        <taxon>Bacillati</taxon>
        <taxon>Bacillota</taxon>
        <taxon>Bacilli</taxon>
        <taxon>Bacillales</taxon>
        <taxon>Paenibacillaceae</taxon>
        <taxon>Brevibacillus</taxon>
    </lineage>
</organism>
<sequence>MLDTIINNGFLLLLFVSWVVIVASPSYRFRWLVFLTVGLFLSLYFWIYLPIEDEAHRVGH</sequence>
<keyword evidence="1" id="KW-0472">Membrane</keyword>
<reference evidence="2 3" key="1">
    <citation type="submission" date="2018-10" db="EMBL/GenBank/DDBJ databases">
        <title>Phylogenomics of Brevibacillus.</title>
        <authorList>
            <person name="Dunlap C."/>
        </authorList>
    </citation>
    <scope>NUCLEOTIDE SEQUENCE [LARGE SCALE GENOMIC DNA]</scope>
    <source>
        <strain evidence="2 3">DSM 100115</strain>
    </source>
</reference>
<keyword evidence="1" id="KW-0812">Transmembrane</keyword>
<dbReference type="AlphaFoldDB" id="A0A3M8AR96"/>
<feature type="transmembrane region" description="Helical" evidence="1">
    <location>
        <begin position="6"/>
        <end position="24"/>
    </location>
</feature>
<dbReference type="EMBL" id="RHHS01000047">
    <property type="protein sequence ID" value="RNB53704.1"/>
    <property type="molecule type" value="Genomic_DNA"/>
</dbReference>
<keyword evidence="3" id="KW-1185">Reference proteome</keyword>
<proteinExistence type="predicted"/>
<evidence type="ECO:0000313" key="2">
    <source>
        <dbReference type="EMBL" id="RNB53704.1"/>
    </source>
</evidence>
<name>A0A3M8AR96_9BACL</name>
<accession>A0A3M8AR96</accession>
<evidence type="ECO:0008006" key="4">
    <source>
        <dbReference type="Google" id="ProtNLM"/>
    </source>
</evidence>
<keyword evidence="1" id="KW-1133">Transmembrane helix</keyword>